<reference evidence="2 3" key="1">
    <citation type="submission" date="2019-02" db="EMBL/GenBank/DDBJ databases">
        <title>Planctomycetal bacteria perform biofilm scaping via a novel small molecule.</title>
        <authorList>
            <person name="Jeske O."/>
            <person name="Boedeker C."/>
            <person name="Wiegand S."/>
            <person name="Breitling P."/>
            <person name="Kallscheuer N."/>
            <person name="Jogler M."/>
            <person name="Rohde M."/>
            <person name="Petersen J."/>
            <person name="Medema M.H."/>
            <person name="Surup F."/>
            <person name="Jogler C."/>
        </authorList>
    </citation>
    <scope>NUCLEOTIDE SEQUENCE [LARGE SCALE GENOMIC DNA]</scope>
    <source>
        <strain evidence="2 3">Mal15</strain>
    </source>
</reference>
<dbReference type="KEGG" id="smam:Mal15_07700"/>
<dbReference type="CDD" id="cd06260">
    <property type="entry name" value="DUF820-like"/>
    <property type="match status" value="1"/>
</dbReference>
<evidence type="ECO:0000313" key="2">
    <source>
        <dbReference type="EMBL" id="QEF96741.1"/>
    </source>
</evidence>
<dbReference type="Proteomes" id="UP000321353">
    <property type="component" value="Chromosome"/>
</dbReference>
<dbReference type="SUPFAM" id="SSF52980">
    <property type="entry name" value="Restriction endonuclease-like"/>
    <property type="match status" value="1"/>
</dbReference>
<accession>A0A5B9M6G0</accession>
<dbReference type="EMBL" id="CP036264">
    <property type="protein sequence ID" value="QEF96741.1"/>
    <property type="molecule type" value="Genomic_DNA"/>
</dbReference>
<organism evidence="2 3">
    <name type="scientific">Stieleria maiorica</name>
    <dbReference type="NCBI Taxonomy" id="2795974"/>
    <lineage>
        <taxon>Bacteria</taxon>
        <taxon>Pseudomonadati</taxon>
        <taxon>Planctomycetota</taxon>
        <taxon>Planctomycetia</taxon>
        <taxon>Pirellulales</taxon>
        <taxon>Pirellulaceae</taxon>
        <taxon>Stieleria</taxon>
    </lineage>
</organism>
<proteinExistence type="predicted"/>
<dbReference type="InterPro" id="IPR008538">
    <property type="entry name" value="Uma2"/>
</dbReference>
<dbReference type="InterPro" id="IPR011335">
    <property type="entry name" value="Restrct_endonuc-II-like"/>
</dbReference>
<protein>
    <recommendedName>
        <fullName evidence="1">Putative restriction endonuclease domain-containing protein</fullName>
    </recommendedName>
</protein>
<name>A0A5B9M6G0_9BACT</name>
<evidence type="ECO:0000259" key="1">
    <source>
        <dbReference type="Pfam" id="PF05685"/>
    </source>
</evidence>
<dbReference type="AlphaFoldDB" id="A0A5B9M6G0"/>
<dbReference type="Gene3D" id="3.90.1570.10">
    <property type="entry name" value="tt1808, chain A"/>
    <property type="match status" value="1"/>
</dbReference>
<keyword evidence="3" id="KW-1185">Reference proteome</keyword>
<dbReference type="PANTHER" id="PTHR35400:SF3">
    <property type="entry name" value="SLL1072 PROTEIN"/>
    <property type="match status" value="1"/>
</dbReference>
<dbReference type="RefSeq" id="WP_147866519.1">
    <property type="nucleotide sequence ID" value="NZ_CP036264.1"/>
</dbReference>
<dbReference type="PANTHER" id="PTHR35400">
    <property type="entry name" value="SLR1083 PROTEIN"/>
    <property type="match status" value="1"/>
</dbReference>
<gene>
    <name evidence="2" type="ORF">Mal15_07700</name>
</gene>
<dbReference type="Pfam" id="PF05685">
    <property type="entry name" value="Uma2"/>
    <property type="match status" value="1"/>
</dbReference>
<dbReference type="InterPro" id="IPR012296">
    <property type="entry name" value="Nuclease_put_TT1808"/>
</dbReference>
<evidence type="ECO:0000313" key="3">
    <source>
        <dbReference type="Proteomes" id="UP000321353"/>
    </source>
</evidence>
<sequence>MSALLSNPAIRGAVVPISVETFHRMGKAGIIDQRTELIGGIILQKRIKSPLHTLIVKQLVSAIEAQLPPELELRKEEPLTLSSSEPEPDIAIVQVGSYQPGASHPSTAHVVVEVAVSSEAIDRAKSAVYAEAQIPEYWIVLPNSKTIERFTHLGEAGYGTKETFEFGQPIESLPLLAIQVTLTTG</sequence>
<feature type="domain" description="Putative restriction endonuclease" evidence="1">
    <location>
        <begin position="32"/>
        <end position="183"/>
    </location>
</feature>